<proteinExistence type="predicted"/>
<gene>
    <name evidence="2" type="ORF">CRD36_15385</name>
</gene>
<evidence type="ECO:0000313" key="3">
    <source>
        <dbReference type="Proteomes" id="UP000229730"/>
    </source>
</evidence>
<comment type="caution">
    <text evidence="2">The sequence shown here is derived from an EMBL/GenBank/DDBJ whole genome shotgun (WGS) entry which is preliminary data.</text>
</comment>
<dbReference type="OrthoDB" id="4146344at2"/>
<sequence length="299" mass="34614">MTTFRRSRFCWRNLIRRVKSGKKHGGSRILKGETAMSDLEKMQALFHGAVIGQKTDFLSCIEKGGKISPERRLGIYQHAYRARLRDILQEDYPVLHTMLGDEAFYTLCQLYIDLYPSGHPSLRLFGRYLEKLVGEEPPYCDNPVVQEMAHFEWKFHDVFDAPDAPYVTLSDVAALSPMVWTTLRFRFHPSFYMQAYEWNVAGVWASVKEQYEEPTLPEKMPEPADVIQWRYDLRSYFRTLPREEAAALKVVSEYRAFPEVCEALAKFYGDDAPAKAANFLKGWVVEGLISRLDHAKLPL</sequence>
<feature type="domain" description="Putative DNA-binding" evidence="1">
    <location>
        <begin position="42"/>
        <end position="128"/>
    </location>
</feature>
<dbReference type="EMBL" id="PDEM01000031">
    <property type="protein sequence ID" value="PHZ83747.1"/>
    <property type="molecule type" value="Genomic_DNA"/>
</dbReference>
<accession>A0A2G4YN75</accession>
<dbReference type="Proteomes" id="UP000229730">
    <property type="component" value="Unassembled WGS sequence"/>
</dbReference>
<dbReference type="InterPro" id="IPR018640">
    <property type="entry name" value="DUF2063"/>
</dbReference>
<organism evidence="2 3">
    <name type="scientific">Paremcibacter congregatus</name>
    <dbReference type="NCBI Taxonomy" id="2043170"/>
    <lineage>
        <taxon>Bacteria</taxon>
        <taxon>Pseudomonadati</taxon>
        <taxon>Pseudomonadota</taxon>
        <taxon>Alphaproteobacteria</taxon>
        <taxon>Emcibacterales</taxon>
        <taxon>Emcibacteraceae</taxon>
        <taxon>Paremcibacter</taxon>
    </lineage>
</organism>
<dbReference type="Gene3D" id="1.10.150.690">
    <property type="entry name" value="DUF2063"/>
    <property type="match status" value="1"/>
</dbReference>
<evidence type="ECO:0000259" key="1">
    <source>
        <dbReference type="Pfam" id="PF09836"/>
    </source>
</evidence>
<reference evidence="2 3" key="1">
    <citation type="submission" date="2017-10" db="EMBL/GenBank/DDBJ databases">
        <title>Frigbacter circumglobatus gen. nov. sp. nov., isolated from sediment cultured in situ.</title>
        <authorList>
            <person name="Zhao Z."/>
        </authorList>
    </citation>
    <scope>NUCLEOTIDE SEQUENCE [LARGE SCALE GENOMIC DNA]</scope>
    <source>
        <strain evidence="2 3">ZYL</strain>
    </source>
</reference>
<evidence type="ECO:0000313" key="2">
    <source>
        <dbReference type="EMBL" id="PHZ83747.1"/>
    </source>
</evidence>
<dbReference type="InterPro" id="IPR044922">
    <property type="entry name" value="DUF2063_N_sf"/>
</dbReference>
<keyword evidence="3" id="KW-1185">Reference proteome</keyword>
<dbReference type="Pfam" id="PF09836">
    <property type="entry name" value="DUF2063"/>
    <property type="match status" value="1"/>
</dbReference>
<dbReference type="AlphaFoldDB" id="A0A2G4YN75"/>
<name>A0A2G4YN75_9PROT</name>
<dbReference type="InParanoid" id="A0A2G4YN75"/>
<protein>
    <recommendedName>
        <fullName evidence="1">Putative DNA-binding domain-containing protein</fullName>
    </recommendedName>
</protein>